<evidence type="ECO:0000256" key="2">
    <source>
        <dbReference type="ARBA" id="ARBA00023180"/>
    </source>
</evidence>
<evidence type="ECO:0000313" key="8">
    <source>
        <dbReference type="WBParaSite" id="PSAMB.scaffold496size49328.g6324.t1"/>
    </source>
</evidence>
<evidence type="ECO:0000256" key="1">
    <source>
        <dbReference type="ARBA" id="ARBA00022729"/>
    </source>
</evidence>
<evidence type="ECO:0000259" key="4">
    <source>
        <dbReference type="Pfam" id="PF00149"/>
    </source>
</evidence>
<organism evidence="7 8">
    <name type="scientific">Plectus sambesii</name>
    <dbReference type="NCBI Taxonomy" id="2011161"/>
    <lineage>
        <taxon>Eukaryota</taxon>
        <taxon>Metazoa</taxon>
        <taxon>Ecdysozoa</taxon>
        <taxon>Nematoda</taxon>
        <taxon>Chromadorea</taxon>
        <taxon>Plectida</taxon>
        <taxon>Plectina</taxon>
        <taxon>Plectoidea</taxon>
        <taxon>Plectidae</taxon>
        <taxon>Plectus</taxon>
    </lineage>
</organism>
<protein>
    <recommendedName>
        <fullName evidence="3">Purple acid phosphatase</fullName>
        <ecNumber evidence="3">3.1.3.2</ecNumber>
    </recommendedName>
</protein>
<feature type="chain" id="PRO_5038164364" description="Purple acid phosphatase" evidence="3">
    <location>
        <begin position="21"/>
        <end position="462"/>
    </location>
</feature>
<evidence type="ECO:0000259" key="5">
    <source>
        <dbReference type="Pfam" id="PF14008"/>
    </source>
</evidence>
<sequence length="462" mass="52703">MEKLLGLLILVVYNCLQTSARPQSRQPEQVHLSLGVKPSQMVVTWLTQDDVNATVMVEYGTQLGQYQYQALGQTTVFVDGGAGQTVRYIHRAKMVVAPGQRYFYHVGSNAGWSNMFYFNTLPAGTNISYKVCIFGDLGIVNGVSFGRLQRDAQRGAFDLVIHVGDFAYDLSAENGTWGDQFMRQIEPIAAYVPYMVVAGNHEETYNYSNYVNLFTMPNSSDNQYYSFDMGPVHFVALSTEYYGFFYKYGLTPVFNQFKWLNDDLAKANQNRDNVPWILTYMHRPLYCSNENSEECMGLDNDLIRNGVPGVPGLEDTFNTHAIDFGFWGHEHSYERMWPVYNRNVYNQSADPYHNAPAPIYVVTGSAGCYSLHAGFDQDPAPWSAVRALDYGYSILTVYNYTHLYLQQISDDKNGAVIDSLWITKDRNHYYNAVYRNSLRSVHIPKPKRSENHVFMDDSNEIH</sequence>
<dbReference type="InterPro" id="IPR041792">
    <property type="entry name" value="MPP_PAP"/>
</dbReference>
<dbReference type="AlphaFoldDB" id="A0A914WR41"/>
<dbReference type="PANTHER" id="PTHR45867:SF3">
    <property type="entry name" value="ACID PHOSPHATASE TYPE 7"/>
    <property type="match status" value="1"/>
</dbReference>
<dbReference type="WBParaSite" id="PSAMB.scaffold496size49328.g6324.t1">
    <property type="protein sequence ID" value="PSAMB.scaffold496size49328.g6324.t1"/>
    <property type="gene ID" value="PSAMB.scaffold496size49328.g6324"/>
</dbReference>
<dbReference type="Proteomes" id="UP000887566">
    <property type="component" value="Unplaced"/>
</dbReference>
<feature type="signal peptide" evidence="3">
    <location>
        <begin position="1"/>
        <end position="20"/>
    </location>
</feature>
<comment type="similarity">
    <text evidence="3">Belongs to the metallophosphoesterase superfamily. Purple acid phosphatase family.</text>
</comment>
<keyword evidence="3" id="KW-0378">Hydrolase</keyword>
<feature type="domain" description="Purple acid phosphatase C-terminal" evidence="5">
    <location>
        <begin position="357"/>
        <end position="419"/>
    </location>
</feature>
<name>A0A914WR41_9BILA</name>
<evidence type="ECO:0000256" key="3">
    <source>
        <dbReference type="RuleBase" id="RU361203"/>
    </source>
</evidence>
<keyword evidence="7" id="KW-1185">Reference proteome</keyword>
<evidence type="ECO:0000313" key="7">
    <source>
        <dbReference type="Proteomes" id="UP000887566"/>
    </source>
</evidence>
<dbReference type="CDD" id="cd00839">
    <property type="entry name" value="MPP_PAPs"/>
    <property type="match status" value="1"/>
</dbReference>
<feature type="domain" description="Calcineurin-like phosphoesterase" evidence="4">
    <location>
        <begin position="130"/>
        <end position="333"/>
    </location>
</feature>
<reference evidence="8" key="1">
    <citation type="submission" date="2022-11" db="UniProtKB">
        <authorList>
            <consortium name="WormBaseParasite"/>
        </authorList>
    </citation>
    <scope>IDENTIFICATION</scope>
</reference>
<keyword evidence="1 3" id="KW-0732">Signal</keyword>
<proteinExistence type="inferred from homology"/>
<keyword evidence="2" id="KW-0325">Glycoprotein</keyword>
<accession>A0A914WR41</accession>
<feature type="domain" description="Purple acid phosphatase N-terminal" evidence="6">
    <location>
        <begin position="27"/>
        <end position="120"/>
    </location>
</feature>
<dbReference type="InterPro" id="IPR008963">
    <property type="entry name" value="Purple_acid_Pase-like_N"/>
</dbReference>
<dbReference type="GO" id="GO:0003993">
    <property type="term" value="F:acid phosphatase activity"/>
    <property type="evidence" value="ECO:0007669"/>
    <property type="project" value="UniProtKB-EC"/>
</dbReference>
<dbReference type="Gene3D" id="2.60.40.380">
    <property type="entry name" value="Purple acid phosphatase-like, N-terminal"/>
    <property type="match status" value="1"/>
</dbReference>
<dbReference type="SUPFAM" id="SSF49363">
    <property type="entry name" value="Purple acid phosphatase, N-terminal domain"/>
    <property type="match status" value="1"/>
</dbReference>
<dbReference type="SUPFAM" id="SSF56300">
    <property type="entry name" value="Metallo-dependent phosphatases"/>
    <property type="match status" value="1"/>
</dbReference>
<dbReference type="Pfam" id="PF16656">
    <property type="entry name" value="Pur_ac_phosph_N"/>
    <property type="match status" value="1"/>
</dbReference>
<comment type="catalytic activity">
    <reaction evidence="3">
        <text>a phosphate monoester + H2O = an alcohol + phosphate</text>
        <dbReference type="Rhea" id="RHEA:15017"/>
        <dbReference type="ChEBI" id="CHEBI:15377"/>
        <dbReference type="ChEBI" id="CHEBI:30879"/>
        <dbReference type="ChEBI" id="CHEBI:43474"/>
        <dbReference type="ChEBI" id="CHEBI:67140"/>
        <dbReference type="EC" id="3.1.3.2"/>
    </reaction>
</comment>
<dbReference type="Pfam" id="PF00149">
    <property type="entry name" value="Metallophos"/>
    <property type="match status" value="1"/>
</dbReference>
<dbReference type="PANTHER" id="PTHR45867">
    <property type="entry name" value="PURPLE ACID PHOSPHATASE"/>
    <property type="match status" value="1"/>
</dbReference>
<dbReference type="Gene3D" id="3.60.21.10">
    <property type="match status" value="1"/>
</dbReference>
<dbReference type="InterPro" id="IPR015914">
    <property type="entry name" value="PAPs_N"/>
</dbReference>
<dbReference type="InterPro" id="IPR025733">
    <property type="entry name" value="PAPs_C"/>
</dbReference>
<dbReference type="InterPro" id="IPR029052">
    <property type="entry name" value="Metallo-depent_PP-like"/>
</dbReference>
<dbReference type="InterPro" id="IPR004843">
    <property type="entry name" value="Calcineurin-like_PHP"/>
</dbReference>
<evidence type="ECO:0000259" key="6">
    <source>
        <dbReference type="Pfam" id="PF16656"/>
    </source>
</evidence>
<dbReference type="EC" id="3.1.3.2" evidence="3"/>
<dbReference type="GO" id="GO:0046872">
    <property type="term" value="F:metal ion binding"/>
    <property type="evidence" value="ECO:0007669"/>
    <property type="project" value="InterPro"/>
</dbReference>
<dbReference type="Pfam" id="PF14008">
    <property type="entry name" value="Metallophos_C"/>
    <property type="match status" value="1"/>
</dbReference>